<dbReference type="EMBL" id="CP013236">
    <property type="protein sequence ID" value="AMP13636.1"/>
    <property type="molecule type" value="Genomic_DNA"/>
</dbReference>
<reference evidence="1 2" key="1">
    <citation type="submission" date="2015-11" db="EMBL/GenBank/DDBJ databases">
        <title>Exploring the genomic traits of fungus-feeding bacterial genus Collimonas.</title>
        <authorList>
            <person name="Song C."/>
            <person name="Schmidt R."/>
            <person name="de Jager V."/>
            <person name="Krzyzanowska D."/>
            <person name="Jongedijk E."/>
            <person name="Cankar K."/>
            <person name="Beekwilder J."/>
            <person name="van Veen A."/>
            <person name="de Boer W."/>
            <person name="van Veen J.A."/>
            <person name="Garbeva P."/>
        </authorList>
    </citation>
    <scope>NUCLEOTIDE SEQUENCE [LARGE SCALE GENOMIC DNA]</scope>
    <source>
        <strain evidence="1 2">Ter291</strain>
    </source>
</reference>
<gene>
    <name evidence="1" type="ORF">CPter291_1360</name>
</gene>
<organism evidence="1 2">
    <name type="scientific">Collimonas pratensis</name>
    <dbReference type="NCBI Taxonomy" id="279113"/>
    <lineage>
        <taxon>Bacteria</taxon>
        <taxon>Pseudomonadati</taxon>
        <taxon>Pseudomonadota</taxon>
        <taxon>Betaproteobacteria</taxon>
        <taxon>Burkholderiales</taxon>
        <taxon>Oxalobacteraceae</taxon>
        <taxon>Collimonas</taxon>
    </lineage>
</organism>
<name>A0ABM5Z3I3_9BURK</name>
<sequence>MTAFTLTWNIFCNRNQHPTISIEDDAIRLLVHDESKVGKEIISDSIVNNIRR</sequence>
<keyword evidence="2" id="KW-1185">Reference proteome</keyword>
<proteinExistence type="predicted"/>
<evidence type="ECO:0000313" key="1">
    <source>
        <dbReference type="EMBL" id="AMP13636.1"/>
    </source>
</evidence>
<evidence type="ECO:0000313" key="2">
    <source>
        <dbReference type="Proteomes" id="UP000074914"/>
    </source>
</evidence>
<protein>
    <submittedName>
        <fullName evidence="1">Uncharacterized protein</fullName>
    </submittedName>
</protein>
<accession>A0ABM5Z3I3</accession>
<dbReference type="Proteomes" id="UP000074914">
    <property type="component" value="Chromosome"/>
</dbReference>